<feature type="region of interest" description="Disordered" evidence="1">
    <location>
        <begin position="103"/>
        <end position="140"/>
    </location>
</feature>
<dbReference type="GO" id="GO:0019911">
    <property type="term" value="F:structural constituent of myelin sheath"/>
    <property type="evidence" value="ECO:0007669"/>
    <property type="project" value="InterPro"/>
</dbReference>
<feature type="region of interest" description="Disordered" evidence="1">
    <location>
        <begin position="162"/>
        <end position="186"/>
    </location>
</feature>
<dbReference type="GO" id="GO:0033270">
    <property type="term" value="C:paranode region of axon"/>
    <property type="evidence" value="ECO:0007669"/>
    <property type="project" value="InterPro"/>
</dbReference>
<feature type="compositionally biased region" description="Low complexity" evidence="1">
    <location>
        <begin position="129"/>
        <end position="140"/>
    </location>
</feature>
<dbReference type="PANTHER" id="PTHR35974:SF1">
    <property type="entry name" value="NONCOMPACT MYELIN-ASSOCIATED PROTEIN"/>
    <property type="match status" value="1"/>
</dbReference>
<evidence type="ECO:0000256" key="1">
    <source>
        <dbReference type="SAM" id="MobiDB-lite"/>
    </source>
</evidence>
<keyword evidence="2" id="KW-0812">Transmembrane</keyword>
<dbReference type="PANTHER" id="PTHR35974">
    <property type="entry name" value="NONCOMPACT MYELIN-ASSOCIATED PROTEIN"/>
    <property type="match status" value="1"/>
</dbReference>
<name>A0AAV6HFK9_9TELE</name>
<keyword evidence="4" id="KW-1185">Reference proteome</keyword>
<feature type="region of interest" description="Disordered" evidence="1">
    <location>
        <begin position="1"/>
        <end position="21"/>
    </location>
</feature>
<organism evidence="3 4">
    <name type="scientific">Alosa alosa</name>
    <name type="common">allis shad</name>
    <dbReference type="NCBI Taxonomy" id="278164"/>
    <lineage>
        <taxon>Eukaryota</taxon>
        <taxon>Metazoa</taxon>
        <taxon>Chordata</taxon>
        <taxon>Craniata</taxon>
        <taxon>Vertebrata</taxon>
        <taxon>Euteleostomi</taxon>
        <taxon>Actinopterygii</taxon>
        <taxon>Neopterygii</taxon>
        <taxon>Teleostei</taxon>
        <taxon>Clupei</taxon>
        <taxon>Clupeiformes</taxon>
        <taxon>Clupeoidei</taxon>
        <taxon>Clupeidae</taxon>
        <taxon>Alosa</taxon>
    </lineage>
</organism>
<feature type="transmembrane region" description="Helical" evidence="2">
    <location>
        <begin position="70"/>
        <end position="93"/>
    </location>
</feature>
<feature type="compositionally biased region" description="Polar residues" evidence="1">
    <location>
        <begin position="162"/>
        <end position="175"/>
    </location>
</feature>
<proteinExistence type="predicted"/>
<keyword evidence="2" id="KW-1133">Transmembrane helix</keyword>
<reference evidence="3 4" key="1">
    <citation type="submission" date="2020-10" db="EMBL/GenBank/DDBJ databases">
        <title>Chromosome-scale genome assembly of the Allis shad, Alosa alosa.</title>
        <authorList>
            <person name="Margot Z."/>
            <person name="Christophe K."/>
            <person name="Cabau C."/>
            <person name="Louis A."/>
            <person name="Berthelot C."/>
            <person name="Parey E."/>
            <person name="Roest Crollius H."/>
            <person name="Montfort J."/>
            <person name="Robinson-Rechavi M."/>
            <person name="Bucao C."/>
            <person name="Bouchez O."/>
            <person name="Gislard M."/>
            <person name="Lluch J."/>
            <person name="Milhes M."/>
            <person name="Lampietro C."/>
            <person name="Lopez Roques C."/>
            <person name="Donnadieu C."/>
            <person name="Braasch I."/>
            <person name="Desvignes T."/>
            <person name="Postlethwait J."/>
            <person name="Bobe J."/>
            <person name="Guiguen Y."/>
        </authorList>
    </citation>
    <scope>NUCLEOTIDE SEQUENCE [LARGE SCALE GENOMIC DNA]</scope>
    <source>
        <strain evidence="3">M-15738</strain>
        <tissue evidence="3">Blood</tissue>
    </source>
</reference>
<dbReference type="GO" id="GO:0043220">
    <property type="term" value="C:Schmidt-Lanterman incisure"/>
    <property type="evidence" value="ECO:0007669"/>
    <property type="project" value="InterPro"/>
</dbReference>
<dbReference type="GO" id="GO:0005886">
    <property type="term" value="C:plasma membrane"/>
    <property type="evidence" value="ECO:0007669"/>
    <property type="project" value="InterPro"/>
</dbReference>
<dbReference type="GO" id="GO:0031641">
    <property type="term" value="P:regulation of myelination"/>
    <property type="evidence" value="ECO:0007669"/>
    <property type="project" value="InterPro"/>
</dbReference>
<gene>
    <name evidence="3" type="ORF">AALO_G00001370</name>
</gene>
<evidence type="ECO:0000313" key="3">
    <source>
        <dbReference type="EMBL" id="KAG5285264.1"/>
    </source>
</evidence>
<dbReference type="AlphaFoldDB" id="A0AAV6HFK9"/>
<evidence type="ECO:0000256" key="2">
    <source>
        <dbReference type="SAM" id="Phobius"/>
    </source>
</evidence>
<evidence type="ECO:0008006" key="5">
    <source>
        <dbReference type="Google" id="ProtNLM"/>
    </source>
</evidence>
<keyword evidence="2" id="KW-0472">Membrane</keyword>
<feature type="compositionally biased region" description="Polar residues" evidence="1">
    <location>
        <begin position="116"/>
        <end position="125"/>
    </location>
</feature>
<dbReference type="Proteomes" id="UP000823561">
    <property type="component" value="Chromosome 1"/>
</dbReference>
<comment type="caution">
    <text evidence="3">The sequence shown here is derived from an EMBL/GenBank/DDBJ whole genome shotgun (WGS) entry which is preliminary data.</text>
</comment>
<accession>A0AAV6HFK9</accession>
<sequence>MRRGESGAENPGAERAADGTVLSADPRSHRILLKMQTSTAQPVTNFTTAFQNTTSTTKSKEQILTQSSGAMIALIVIGIIIILTILLIILKTYNRRTHTSRMMAGVGGSKARKKSPSSTQTNLNMSHLGPSSVSGSFVQSSVPSENGFRLPRVDLTSVDHNSLDQQSTASGSTVVTVHDTPSIENT</sequence>
<evidence type="ECO:0000313" key="4">
    <source>
        <dbReference type="Proteomes" id="UP000823561"/>
    </source>
</evidence>
<protein>
    <recommendedName>
        <fullName evidence="5">Noncompact myelin-associated protein</fullName>
    </recommendedName>
</protein>
<dbReference type="EMBL" id="JADWDJ010000001">
    <property type="protein sequence ID" value="KAG5285264.1"/>
    <property type="molecule type" value="Genomic_DNA"/>
</dbReference>
<dbReference type="InterPro" id="IPR038940">
    <property type="entry name" value="NCMAP"/>
</dbReference>